<dbReference type="PANTHER" id="PTHR31791">
    <property type="entry name" value="FRIGIDA-LIKE PROTEIN 3-RELATED"/>
    <property type="match status" value="1"/>
</dbReference>
<keyword evidence="10" id="KW-1185">Reference proteome</keyword>
<reference evidence="9" key="3">
    <citation type="submission" date="2015-04" db="UniProtKB">
        <authorList>
            <consortium name="EnsemblPlants"/>
        </authorList>
    </citation>
    <scope>IDENTIFICATION</scope>
    <source>
        <strain evidence="9">cv. Jemalong A17</strain>
    </source>
</reference>
<dbReference type="ExpressionAtlas" id="G7IFB4">
    <property type="expression patterns" value="differential"/>
</dbReference>
<name>G7IFB4_MEDTR</name>
<feature type="coiled-coil region" evidence="6">
    <location>
        <begin position="350"/>
        <end position="433"/>
    </location>
</feature>
<dbReference type="HOGENOM" id="CLU_017941_1_0_1"/>
<dbReference type="SUPFAM" id="SSF57997">
    <property type="entry name" value="Tropomyosin"/>
    <property type="match status" value="1"/>
</dbReference>
<dbReference type="InterPro" id="IPR012474">
    <property type="entry name" value="Frigida"/>
</dbReference>
<evidence type="ECO:0000256" key="4">
    <source>
        <dbReference type="ARBA" id="ARBA00023089"/>
    </source>
</evidence>
<dbReference type="GO" id="GO:0009908">
    <property type="term" value="P:flower development"/>
    <property type="evidence" value="ECO:0007669"/>
    <property type="project" value="UniProtKB-KW"/>
</dbReference>
<evidence type="ECO:0000256" key="2">
    <source>
        <dbReference type="ARBA" id="ARBA00022473"/>
    </source>
</evidence>
<dbReference type="GO" id="GO:0030154">
    <property type="term" value="P:cell differentiation"/>
    <property type="evidence" value="ECO:0007669"/>
    <property type="project" value="UniProtKB-KW"/>
</dbReference>
<dbReference type="Proteomes" id="UP000002051">
    <property type="component" value="Chromosome 2"/>
</dbReference>
<keyword evidence="3 5" id="KW-0221">Differentiation</keyword>
<reference evidence="8 10" key="1">
    <citation type="journal article" date="2011" name="Nature">
        <title>The Medicago genome provides insight into the evolution of rhizobial symbioses.</title>
        <authorList>
            <person name="Young N.D."/>
            <person name="Debelle F."/>
            <person name="Oldroyd G.E."/>
            <person name="Geurts R."/>
            <person name="Cannon S.B."/>
            <person name="Udvardi M.K."/>
            <person name="Benedito V.A."/>
            <person name="Mayer K.F."/>
            <person name="Gouzy J."/>
            <person name="Schoof H."/>
            <person name="Van de Peer Y."/>
            <person name="Proost S."/>
            <person name="Cook D.R."/>
            <person name="Meyers B.C."/>
            <person name="Spannagl M."/>
            <person name="Cheung F."/>
            <person name="De Mita S."/>
            <person name="Krishnakumar V."/>
            <person name="Gundlach H."/>
            <person name="Zhou S."/>
            <person name="Mudge J."/>
            <person name="Bharti A.K."/>
            <person name="Murray J.D."/>
            <person name="Naoumkina M.A."/>
            <person name="Rosen B."/>
            <person name="Silverstein K.A."/>
            <person name="Tang H."/>
            <person name="Rombauts S."/>
            <person name="Zhao P.X."/>
            <person name="Zhou P."/>
            <person name="Barbe V."/>
            <person name="Bardou P."/>
            <person name="Bechner M."/>
            <person name="Bellec A."/>
            <person name="Berger A."/>
            <person name="Berges H."/>
            <person name="Bidwell S."/>
            <person name="Bisseling T."/>
            <person name="Choisne N."/>
            <person name="Couloux A."/>
            <person name="Denny R."/>
            <person name="Deshpande S."/>
            <person name="Dai X."/>
            <person name="Doyle J.J."/>
            <person name="Dudez A.M."/>
            <person name="Farmer A.D."/>
            <person name="Fouteau S."/>
            <person name="Franken C."/>
            <person name="Gibelin C."/>
            <person name="Gish J."/>
            <person name="Goldstein S."/>
            <person name="Gonzalez A.J."/>
            <person name="Green P.J."/>
            <person name="Hallab A."/>
            <person name="Hartog M."/>
            <person name="Hua A."/>
            <person name="Humphray S.J."/>
            <person name="Jeong D.H."/>
            <person name="Jing Y."/>
            <person name="Jocker A."/>
            <person name="Kenton S.M."/>
            <person name="Kim D.J."/>
            <person name="Klee K."/>
            <person name="Lai H."/>
            <person name="Lang C."/>
            <person name="Lin S."/>
            <person name="Macmil S.L."/>
            <person name="Magdelenat G."/>
            <person name="Matthews L."/>
            <person name="McCorrison J."/>
            <person name="Monaghan E.L."/>
            <person name="Mun J.H."/>
            <person name="Najar F.Z."/>
            <person name="Nicholson C."/>
            <person name="Noirot C."/>
            <person name="O'Bleness M."/>
            <person name="Paule C.R."/>
            <person name="Poulain J."/>
            <person name="Prion F."/>
            <person name="Qin B."/>
            <person name="Qu C."/>
            <person name="Retzel E.F."/>
            <person name="Riddle C."/>
            <person name="Sallet E."/>
            <person name="Samain S."/>
            <person name="Samson N."/>
            <person name="Sanders I."/>
            <person name="Saurat O."/>
            <person name="Scarpelli C."/>
            <person name="Schiex T."/>
            <person name="Segurens B."/>
            <person name="Severin A.J."/>
            <person name="Sherrier D.J."/>
            <person name="Shi R."/>
            <person name="Sims S."/>
            <person name="Singer S.R."/>
            <person name="Sinharoy S."/>
            <person name="Sterck L."/>
            <person name="Viollet A."/>
            <person name="Wang B.B."/>
            <person name="Wang K."/>
            <person name="Wang M."/>
            <person name="Wang X."/>
            <person name="Warfsmann J."/>
            <person name="Weissenbach J."/>
            <person name="White D.D."/>
            <person name="White J.D."/>
            <person name="Wiley G.B."/>
            <person name="Wincker P."/>
            <person name="Xing Y."/>
            <person name="Yang L."/>
            <person name="Yao Z."/>
            <person name="Ying F."/>
            <person name="Zhai J."/>
            <person name="Zhou L."/>
            <person name="Zuber A."/>
            <person name="Denarie J."/>
            <person name="Dixon R.A."/>
            <person name="May G.D."/>
            <person name="Schwartz D.C."/>
            <person name="Rogers J."/>
            <person name="Quetier F."/>
            <person name="Town C.D."/>
            <person name="Roe B.A."/>
        </authorList>
    </citation>
    <scope>NUCLEOTIDE SEQUENCE [LARGE SCALE GENOMIC DNA]</scope>
    <source>
        <strain evidence="8">A17</strain>
        <strain evidence="9 10">cv. Jemalong A17</strain>
    </source>
</reference>
<dbReference type="OrthoDB" id="1423442at2759"/>
<gene>
    <name evidence="9" type="primary">11419799</name>
    <name evidence="8" type="ordered locus">MTR_2g010420</name>
</gene>
<evidence type="ECO:0000313" key="10">
    <source>
        <dbReference type="Proteomes" id="UP000002051"/>
    </source>
</evidence>
<evidence type="ECO:0000313" key="8">
    <source>
        <dbReference type="EMBL" id="AES63592.1"/>
    </source>
</evidence>
<evidence type="ECO:0000256" key="7">
    <source>
        <dbReference type="SAM" id="MobiDB-lite"/>
    </source>
</evidence>
<feature type="compositionally biased region" description="Basic and acidic residues" evidence="7">
    <location>
        <begin position="47"/>
        <end position="56"/>
    </location>
</feature>
<evidence type="ECO:0000256" key="3">
    <source>
        <dbReference type="ARBA" id="ARBA00022782"/>
    </source>
</evidence>
<keyword evidence="2 5" id="KW-0217">Developmental protein</keyword>
<accession>G7IFB4</accession>
<organism evidence="8 10">
    <name type="scientific">Medicago truncatula</name>
    <name type="common">Barrel medic</name>
    <name type="synonym">Medicago tribuloides</name>
    <dbReference type="NCBI Taxonomy" id="3880"/>
    <lineage>
        <taxon>Eukaryota</taxon>
        <taxon>Viridiplantae</taxon>
        <taxon>Streptophyta</taxon>
        <taxon>Embryophyta</taxon>
        <taxon>Tracheophyta</taxon>
        <taxon>Spermatophyta</taxon>
        <taxon>Magnoliopsida</taxon>
        <taxon>eudicotyledons</taxon>
        <taxon>Gunneridae</taxon>
        <taxon>Pentapetalae</taxon>
        <taxon>rosids</taxon>
        <taxon>fabids</taxon>
        <taxon>Fabales</taxon>
        <taxon>Fabaceae</taxon>
        <taxon>Papilionoideae</taxon>
        <taxon>50 kb inversion clade</taxon>
        <taxon>NPAAA clade</taxon>
        <taxon>Hologalegina</taxon>
        <taxon>IRL clade</taxon>
        <taxon>Trifolieae</taxon>
        <taxon>Medicago</taxon>
    </lineage>
</organism>
<feature type="coiled-coil region" evidence="6">
    <location>
        <begin position="96"/>
        <end position="123"/>
    </location>
</feature>
<comment type="similarity">
    <text evidence="1 5">Belongs to the Frigida family.</text>
</comment>
<keyword evidence="4 5" id="KW-0287">Flowering</keyword>
<dbReference type="EnsemblPlants" id="AES63592">
    <property type="protein sequence ID" value="AES63592"/>
    <property type="gene ID" value="MTR_2g010420"/>
</dbReference>
<dbReference type="AlphaFoldDB" id="G7IFB4"/>
<sequence length="840" mass="97673">MVVRSSKRKKLLNLYDSKSDDDDDVPLRAKSLSTLNLGASSSSSSSKCDDSVENRHTRLPAKRPFDDNIPSQTSVKKSKLSSFSINLMKKSILGLRSVEEEKLQSLERDIEECSKELLNKKKQASDVRQTNQYYEEMQNKIEKGVKDLAANEEHVRFIKGLIKKKTLELKKNKRQLLAAMDSNNRGRGRLKEKELETLSQKIDECNEEIKTRKEELDALKISVSHKIKELMSERSNILNAMSERRTGQLVQMKDLESTKKQFEGRATEFDSKMKQCDRRIEGVESNEKLYEGRTKVSESKQEEFERQVKELESKKKQFESQEKVLGLKEKLFERQVDDLESFKEHFGSQLKGLKSKEKIFERRMKELKSKEEHFQRRVKVFGLRECDFEGQVKDFESKLKQYEGQVKELQSKKEEFEGRVEEFKSQEKDFESRVKGFESKEKDFESRVRKFESVEKDFESLVKKFESVEKDFESRVRKFESVEKDFESRVKKFESVEKDFESRVRKFESVEKDFEIRVRKFESVEKDFESRVRKFESVEKDFESRVRKFESKEEELELRDGQYETLIKSFEEEIESDDQPSPTIDGRSLQFLPIEEIDELESHGNDSLANLLASSSDPSKDVLDIIQNPIIPQCKGENVVIIDDHHIDLLEQLMRISPHVKPHVREEAMKLALKLKAYIGENTENPVPVLGFLLLLSIYGLVSSFDEDEILKLFGFAAQHKISVELFGTMGLAHKVSDFVQNLIMKQQYIEAVRFICAYNTATKNQSVGLLREHVQNARSINESSCKATNSIEIKDKAKDQEIASLGTVLQCLSDNNMESVDLLNEIHGRIHELNREKGE</sequence>
<dbReference type="Pfam" id="PF07899">
    <property type="entry name" value="Frigida"/>
    <property type="match status" value="1"/>
</dbReference>
<evidence type="ECO:0000256" key="1">
    <source>
        <dbReference type="ARBA" id="ARBA00008956"/>
    </source>
</evidence>
<proteinExistence type="inferred from homology"/>
<dbReference type="Gene3D" id="1.20.5.170">
    <property type="match status" value="1"/>
</dbReference>
<feature type="region of interest" description="Disordered" evidence="7">
    <location>
        <begin position="35"/>
        <end position="73"/>
    </location>
</feature>
<dbReference type="KEGG" id="mtr:11419799"/>
<dbReference type="OMA" id="NEQCEVL"/>
<dbReference type="eggNOG" id="ENOG502QR8U">
    <property type="taxonomic scope" value="Eukaryota"/>
</dbReference>
<feature type="coiled-coil region" evidence="6">
    <location>
        <begin position="294"/>
        <end position="321"/>
    </location>
</feature>
<evidence type="ECO:0000256" key="5">
    <source>
        <dbReference type="RuleBase" id="RU364012"/>
    </source>
</evidence>
<protein>
    <recommendedName>
        <fullName evidence="5">FRIGIDA-like protein</fullName>
    </recommendedName>
</protein>
<dbReference type="EMBL" id="CM001218">
    <property type="protein sequence ID" value="AES63592.1"/>
    <property type="molecule type" value="Genomic_DNA"/>
</dbReference>
<dbReference type="Gene3D" id="1.10.287.1490">
    <property type="match status" value="1"/>
</dbReference>
<dbReference type="PaxDb" id="3880-AES63592"/>
<keyword evidence="6" id="KW-0175">Coiled coil</keyword>
<reference evidence="8 10" key="2">
    <citation type="journal article" date="2014" name="BMC Genomics">
        <title>An improved genome release (version Mt4.0) for the model legume Medicago truncatula.</title>
        <authorList>
            <person name="Tang H."/>
            <person name="Krishnakumar V."/>
            <person name="Bidwell S."/>
            <person name="Rosen B."/>
            <person name="Chan A."/>
            <person name="Zhou S."/>
            <person name="Gentzbittel L."/>
            <person name="Childs K.L."/>
            <person name="Yandell M."/>
            <person name="Gundlach H."/>
            <person name="Mayer K.F."/>
            <person name="Schwartz D.C."/>
            <person name="Town C.D."/>
        </authorList>
    </citation>
    <scope>GENOME REANNOTATION</scope>
    <source>
        <strain evidence="9 10">cv. Jemalong A17</strain>
    </source>
</reference>
<feature type="coiled-coil region" evidence="6">
    <location>
        <begin position="188"/>
        <end position="222"/>
    </location>
</feature>
<evidence type="ECO:0000256" key="6">
    <source>
        <dbReference type="SAM" id="Coils"/>
    </source>
</evidence>
<evidence type="ECO:0000313" key="9">
    <source>
        <dbReference type="EnsemblPlants" id="AES63592"/>
    </source>
</evidence>
<dbReference type="PANTHER" id="PTHR31791:SF37">
    <property type="entry name" value="A_TM021B04.7 PROTEIN"/>
    <property type="match status" value="1"/>
</dbReference>